<dbReference type="PANTHER" id="PTHR43179:SF12">
    <property type="entry name" value="GALACTOFURANOSYLTRANSFERASE GLFT2"/>
    <property type="match status" value="1"/>
</dbReference>
<dbReference type="AlphaFoldDB" id="A0A4Y1WUE0"/>
<name>A0A4Y1WUE0_9BACT</name>
<sequence length="339" mass="37924">MSVVKIVILNWNGAAHLRCFLPSVVRTAPPGVEIVVADNGSTDGSAALVEREFPSVTLLRLPENYGFAGGYNRALERLEGDYWVLLNSDVEPAEGWLEPLIAELDAQPDVAVVGPKLLSCAERDRFEYAGAAGGFIDWFGFPFCRGRILRTLEKDRGQYDDTRDVFWVSGAAFCCRAEVFRRMGGFDAGFFAHMEEIDLCWRMQLAGWRVRVVPRSRVWHLGGGTLQNDSPRKLYLNYRNNLAMLFKCASPVQRVAVAVLRPLADAAAALVYLLKGQCAQAGAVACAYRDFLARHGELARQRRAVQQSKRRRAAHIYHGSIILRYLLGRRVFGERMQGL</sequence>
<protein>
    <submittedName>
        <fullName evidence="6">Glycosyl transferase</fullName>
    </submittedName>
</protein>
<dbReference type="Proteomes" id="UP000318946">
    <property type="component" value="Chromosome"/>
</dbReference>
<keyword evidence="3 6" id="KW-0808">Transferase</keyword>
<evidence type="ECO:0000256" key="3">
    <source>
        <dbReference type="ARBA" id="ARBA00022679"/>
    </source>
</evidence>
<dbReference type="SUPFAM" id="SSF53448">
    <property type="entry name" value="Nucleotide-diphospho-sugar transferases"/>
    <property type="match status" value="1"/>
</dbReference>
<feature type="domain" description="Glycosyltransferase 2-like" evidence="5">
    <location>
        <begin position="143"/>
        <end position="220"/>
    </location>
</feature>
<dbReference type="Gene3D" id="3.90.550.10">
    <property type="entry name" value="Spore Coat Polysaccharide Biosynthesis Protein SpsA, Chain A"/>
    <property type="match status" value="1"/>
</dbReference>
<dbReference type="GO" id="GO:0016757">
    <property type="term" value="F:glycosyltransferase activity"/>
    <property type="evidence" value="ECO:0007669"/>
    <property type="project" value="UniProtKB-KW"/>
</dbReference>
<dbReference type="GeneID" id="78342724"/>
<accession>A0A4Y1WUE0</accession>
<dbReference type="PANTHER" id="PTHR43179">
    <property type="entry name" value="RHAMNOSYLTRANSFERASE WBBL"/>
    <property type="match status" value="1"/>
</dbReference>
<feature type="domain" description="Glycosyltransferase 2-like" evidence="4">
    <location>
        <begin position="6"/>
        <end position="127"/>
    </location>
</feature>
<evidence type="ECO:0000259" key="5">
    <source>
        <dbReference type="Pfam" id="PF13632"/>
    </source>
</evidence>
<keyword evidence="2" id="KW-0328">Glycosyltransferase</keyword>
<dbReference type="OrthoDB" id="9771846at2"/>
<comment type="similarity">
    <text evidence="1">Belongs to the glycosyltransferase 2 family.</text>
</comment>
<dbReference type="RefSeq" id="WP_141413063.1">
    <property type="nucleotide sequence ID" value="NZ_AP019735.1"/>
</dbReference>
<dbReference type="InterPro" id="IPR001173">
    <property type="entry name" value="Glyco_trans_2-like"/>
</dbReference>
<dbReference type="InterPro" id="IPR029044">
    <property type="entry name" value="Nucleotide-diphossugar_trans"/>
</dbReference>
<organism evidence="6 7">
    <name type="scientific">Alistipes communis</name>
    <dbReference type="NCBI Taxonomy" id="2585118"/>
    <lineage>
        <taxon>Bacteria</taxon>
        <taxon>Pseudomonadati</taxon>
        <taxon>Bacteroidota</taxon>
        <taxon>Bacteroidia</taxon>
        <taxon>Bacteroidales</taxon>
        <taxon>Rikenellaceae</taxon>
        <taxon>Alistipes</taxon>
    </lineage>
</organism>
<dbReference type="Pfam" id="PF13632">
    <property type="entry name" value="Glyco_trans_2_3"/>
    <property type="match status" value="1"/>
</dbReference>
<proteinExistence type="inferred from homology"/>
<dbReference type="CDD" id="cd04186">
    <property type="entry name" value="GT_2_like_c"/>
    <property type="match status" value="1"/>
</dbReference>
<gene>
    <name evidence="6" type="ORF">A5CBH24_20060</name>
</gene>
<keyword evidence="7" id="KW-1185">Reference proteome</keyword>
<dbReference type="KEGG" id="acou:A5CBH24_20060"/>
<evidence type="ECO:0000313" key="6">
    <source>
        <dbReference type="EMBL" id="BBL04693.1"/>
    </source>
</evidence>
<evidence type="ECO:0000313" key="7">
    <source>
        <dbReference type="Proteomes" id="UP000318946"/>
    </source>
</evidence>
<dbReference type="Pfam" id="PF00535">
    <property type="entry name" value="Glycos_transf_2"/>
    <property type="match status" value="1"/>
</dbReference>
<evidence type="ECO:0000256" key="1">
    <source>
        <dbReference type="ARBA" id="ARBA00006739"/>
    </source>
</evidence>
<evidence type="ECO:0000259" key="4">
    <source>
        <dbReference type="Pfam" id="PF00535"/>
    </source>
</evidence>
<reference evidence="7" key="1">
    <citation type="submission" date="2019-06" db="EMBL/GenBank/DDBJ databases">
        <title>Alistipes onderdonkii subsp. vulgaris subsp. nov., Alistipes dispar sp. nov. and Alistipes communis sp. nov., isolated from human faeces, and creation of Alistipes onderdonkii subsp. onderdonkii subsp. nov.</title>
        <authorList>
            <person name="Sakamoto M."/>
            <person name="Ikeyama N."/>
            <person name="Ogata Y."/>
            <person name="Suda W."/>
            <person name="Iino T."/>
            <person name="Hattori M."/>
            <person name="Ohkuma M."/>
        </authorList>
    </citation>
    <scope>NUCLEOTIDE SEQUENCE [LARGE SCALE GENOMIC DNA]</scope>
    <source>
        <strain evidence="7">5CBH24</strain>
    </source>
</reference>
<dbReference type="EMBL" id="AP019735">
    <property type="protein sequence ID" value="BBL04693.1"/>
    <property type="molecule type" value="Genomic_DNA"/>
</dbReference>
<evidence type="ECO:0000256" key="2">
    <source>
        <dbReference type="ARBA" id="ARBA00022676"/>
    </source>
</evidence>